<proteinExistence type="predicted"/>
<organism evidence="3 4">
    <name type="scientific">Dyella dinghuensis</name>
    <dbReference type="NCBI Taxonomy" id="1920169"/>
    <lineage>
        <taxon>Bacteria</taxon>
        <taxon>Pseudomonadati</taxon>
        <taxon>Pseudomonadota</taxon>
        <taxon>Gammaproteobacteria</taxon>
        <taxon>Lysobacterales</taxon>
        <taxon>Rhodanobacteraceae</taxon>
        <taxon>Dyella</taxon>
    </lineage>
</organism>
<keyword evidence="4" id="KW-1185">Reference proteome</keyword>
<feature type="compositionally biased region" description="Polar residues" evidence="1">
    <location>
        <begin position="80"/>
        <end position="92"/>
    </location>
</feature>
<evidence type="ECO:0000313" key="4">
    <source>
        <dbReference type="Proteomes" id="UP000267077"/>
    </source>
</evidence>
<feature type="signal peptide" evidence="2">
    <location>
        <begin position="1"/>
        <end position="27"/>
    </location>
</feature>
<keyword evidence="2" id="KW-0732">Signal</keyword>
<protein>
    <recommendedName>
        <fullName evidence="5">DUF3551 domain-containing protein</fullName>
    </recommendedName>
</protein>
<evidence type="ECO:0000256" key="2">
    <source>
        <dbReference type="SAM" id="SignalP"/>
    </source>
</evidence>
<evidence type="ECO:0008006" key="5">
    <source>
        <dbReference type="Google" id="ProtNLM"/>
    </source>
</evidence>
<evidence type="ECO:0000313" key="3">
    <source>
        <dbReference type="EMBL" id="RUL62204.1"/>
    </source>
</evidence>
<gene>
    <name evidence="3" type="ORF">EKH79_15055</name>
</gene>
<dbReference type="AlphaFoldDB" id="A0A3S0RCP5"/>
<dbReference type="Proteomes" id="UP000267077">
    <property type="component" value="Unassembled WGS sequence"/>
</dbReference>
<accession>A0A3S0RCP5</accession>
<feature type="chain" id="PRO_5018642068" description="DUF3551 domain-containing protein" evidence="2">
    <location>
        <begin position="28"/>
        <end position="92"/>
    </location>
</feature>
<dbReference type="RefSeq" id="WP_126674648.1">
    <property type="nucleotide sequence ID" value="NZ_RYZR01000007.1"/>
</dbReference>
<dbReference type="EMBL" id="RYZR01000007">
    <property type="protein sequence ID" value="RUL62204.1"/>
    <property type="molecule type" value="Genomic_DNA"/>
</dbReference>
<feature type="region of interest" description="Disordered" evidence="1">
    <location>
        <begin position="68"/>
        <end position="92"/>
    </location>
</feature>
<name>A0A3S0RCP5_9GAMM</name>
<sequence length="92" mass="9439">MKIFSTAAMAALLLGAGAIMHSGNVRAEIDGCQQLAVECSEGNQEACHLYQVGGCKGEAPVESILKGTPSAKANHEPDTASLNSKPNVTVAK</sequence>
<comment type="caution">
    <text evidence="3">The sequence shown here is derived from an EMBL/GenBank/DDBJ whole genome shotgun (WGS) entry which is preliminary data.</text>
</comment>
<reference evidence="3 4" key="1">
    <citation type="submission" date="2018-12" db="EMBL/GenBank/DDBJ databases">
        <title>Dyella dinghuensis sp. nov. DHOA06 and Dyella choica sp. nov. 4M-K27, isolated from forest soil.</title>
        <authorList>
            <person name="Qiu L.-H."/>
            <person name="Gao Z.-H."/>
        </authorList>
    </citation>
    <scope>NUCLEOTIDE SEQUENCE [LARGE SCALE GENOMIC DNA]</scope>
    <source>
        <strain evidence="3 4">DHOA06</strain>
    </source>
</reference>
<evidence type="ECO:0000256" key="1">
    <source>
        <dbReference type="SAM" id="MobiDB-lite"/>
    </source>
</evidence>